<keyword evidence="1" id="KW-0732">Signal</keyword>
<sequence>MKLSVSAILAVLITLSTLAGCASPEAWVIVSVRDRLDRSPVAEPVITITPRSGSLGKPSAAVTEQGNSFGTARLRLATGQTKYQVTVDAPQYDLITFDLPNLDGFFPSGQWLKGTNSRKYQLRPDNELELMVTLEPGAQQ</sequence>
<dbReference type="AlphaFoldDB" id="A0A7X0HB06"/>
<name>A0A7X0HB06_9BACT</name>
<dbReference type="RefSeq" id="WP_184678590.1">
    <property type="nucleotide sequence ID" value="NZ_JACHGY010000001.1"/>
</dbReference>
<dbReference type="EMBL" id="JACHGY010000001">
    <property type="protein sequence ID" value="MBB6431095.1"/>
    <property type="molecule type" value="Genomic_DNA"/>
</dbReference>
<evidence type="ECO:0000313" key="2">
    <source>
        <dbReference type="EMBL" id="MBB6431095.1"/>
    </source>
</evidence>
<evidence type="ECO:0000313" key="3">
    <source>
        <dbReference type="Proteomes" id="UP000541810"/>
    </source>
</evidence>
<dbReference type="Proteomes" id="UP000541810">
    <property type="component" value="Unassembled WGS sequence"/>
</dbReference>
<feature type="chain" id="PRO_5030630357" description="Lipoprotein" evidence="1">
    <location>
        <begin position="22"/>
        <end position="140"/>
    </location>
</feature>
<protein>
    <recommendedName>
        <fullName evidence="4">Lipoprotein</fullName>
    </recommendedName>
</protein>
<accession>A0A7X0HB06</accession>
<dbReference type="PROSITE" id="PS51257">
    <property type="entry name" value="PROKAR_LIPOPROTEIN"/>
    <property type="match status" value="1"/>
</dbReference>
<proteinExistence type="predicted"/>
<evidence type="ECO:0008006" key="4">
    <source>
        <dbReference type="Google" id="ProtNLM"/>
    </source>
</evidence>
<feature type="signal peptide" evidence="1">
    <location>
        <begin position="1"/>
        <end position="21"/>
    </location>
</feature>
<evidence type="ECO:0000256" key="1">
    <source>
        <dbReference type="SAM" id="SignalP"/>
    </source>
</evidence>
<organism evidence="2 3">
    <name type="scientific">Algisphaera agarilytica</name>
    <dbReference type="NCBI Taxonomy" id="1385975"/>
    <lineage>
        <taxon>Bacteria</taxon>
        <taxon>Pseudomonadati</taxon>
        <taxon>Planctomycetota</taxon>
        <taxon>Phycisphaerae</taxon>
        <taxon>Phycisphaerales</taxon>
        <taxon>Phycisphaeraceae</taxon>
        <taxon>Algisphaera</taxon>
    </lineage>
</organism>
<gene>
    <name evidence="2" type="ORF">HNQ40_002901</name>
</gene>
<comment type="caution">
    <text evidence="2">The sequence shown here is derived from an EMBL/GenBank/DDBJ whole genome shotgun (WGS) entry which is preliminary data.</text>
</comment>
<keyword evidence="3" id="KW-1185">Reference proteome</keyword>
<reference evidence="2 3" key="1">
    <citation type="submission" date="2020-08" db="EMBL/GenBank/DDBJ databases">
        <title>Genomic Encyclopedia of Type Strains, Phase IV (KMG-IV): sequencing the most valuable type-strain genomes for metagenomic binning, comparative biology and taxonomic classification.</title>
        <authorList>
            <person name="Goeker M."/>
        </authorList>
    </citation>
    <scope>NUCLEOTIDE SEQUENCE [LARGE SCALE GENOMIC DNA]</scope>
    <source>
        <strain evidence="2 3">DSM 103725</strain>
    </source>
</reference>